<dbReference type="PANTHER" id="PTHR23517">
    <property type="entry name" value="RESISTANCE PROTEIN MDTM, PUTATIVE-RELATED-RELATED"/>
    <property type="match status" value="1"/>
</dbReference>
<keyword evidence="5 7" id="KW-1133">Transmembrane helix</keyword>
<feature type="transmembrane region" description="Helical" evidence="7">
    <location>
        <begin position="138"/>
        <end position="158"/>
    </location>
</feature>
<feature type="transmembrane region" description="Helical" evidence="7">
    <location>
        <begin position="244"/>
        <end position="264"/>
    </location>
</feature>
<evidence type="ECO:0000313" key="10">
    <source>
        <dbReference type="Proteomes" id="UP001279860"/>
    </source>
</evidence>
<dbReference type="Gene3D" id="1.20.1250.20">
    <property type="entry name" value="MFS general substrate transporter like domains"/>
    <property type="match status" value="1"/>
</dbReference>
<keyword evidence="10" id="KW-1185">Reference proteome</keyword>
<evidence type="ECO:0000256" key="2">
    <source>
        <dbReference type="ARBA" id="ARBA00022448"/>
    </source>
</evidence>
<reference evidence="9 10" key="1">
    <citation type="submission" date="2023-11" db="EMBL/GenBank/DDBJ databases">
        <title>Plant-associative lifestyle of Vibrio porteresiae and its evolutionary dynamics.</title>
        <authorList>
            <person name="Rameshkumar N."/>
            <person name="Kirti K."/>
        </authorList>
    </citation>
    <scope>NUCLEOTIDE SEQUENCE [LARGE SCALE GENOMIC DNA]</scope>
    <source>
        <strain evidence="9 10">MSSRF7</strain>
    </source>
</reference>
<organism evidence="9 10">
    <name type="scientific">Vibrio rhizosphaerae</name>
    <dbReference type="NCBI Taxonomy" id="398736"/>
    <lineage>
        <taxon>Bacteria</taxon>
        <taxon>Pseudomonadati</taxon>
        <taxon>Pseudomonadota</taxon>
        <taxon>Gammaproteobacteria</taxon>
        <taxon>Vibrionales</taxon>
        <taxon>Vibrionaceae</taxon>
        <taxon>Vibrio</taxon>
    </lineage>
</organism>
<feature type="transmembrane region" description="Helical" evidence="7">
    <location>
        <begin position="362"/>
        <end position="382"/>
    </location>
</feature>
<keyword evidence="3" id="KW-1003">Cell membrane</keyword>
<keyword evidence="6 7" id="KW-0472">Membrane</keyword>
<dbReference type="SUPFAM" id="SSF103473">
    <property type="entry name" value="MFS general substrate transporter"/>
    <property type="match status" value="1"/>
</dbReference>
<feature type="transmembrane region" description="Helical" evidence="7">
    <location>
        <begin position="271"/>
        <end position="290"/>
    </location>
</feature>
<feature type="transmembrane region" description="Helical" evidence="7">
    <location>
        <begin position="337"/>
        <end position="356"/>
    </location>
</feature>
<name>A0ABU4IRW5_9VIBR</name>
<dbReference type="InterPro" id="IPR020846">
    <property type="entry name" value="MFS_dom"/>
</dbReference>
<accession>A0ABU4IRW5</accession>
<protein>
    <submittedName>
        <fullName evidence="9">MFS transporter</fullName>
    </submittedName>
</protein>
<sequence>MKETTRILTNTKILLILSAIFFVNIGSYLVTPYYVVYVSGELSLGLAFAGLLLTVKTIAQRGLGLLGGVLTDMYSARFIASVGLLARALSFIILAVSPTPAFLFLSAFLNGIGSAFFSPASKVLLFDAGKDINRKQLISIRSLAVNSGIALGPVIGLLTIGAGFTKLCIISALTYFIVFILFFSFFSKSSSTIGKKNFQWREAITVLKNRHAQFLMTQQFLFFLCYATFELIMPAFFNERLGSMGPYIVFGINAITVVVVQYLIINYRMNALFALDSYFIFGAFALLLLATLSSSLYLFIFAAVCGVISFSHAEVFSTVKIEDGLLQNSPDLIQGTVLGLLSLMASAGMVISNYLSPIILKNLGYSVLWSCFIGVFFIYHFFNILTQRMMLTLDVNPPQL</sequence>
<feature type="transmembrane region" description="Helical" evidence="7">
    <location>
        <begin position="220"/>
        <end position="238"/>
    </location>
</feature>
<gene>
    <name evidence="9" type="ORF">SBX64_06230</name>
</gene>
<dbReference type="Pfam" id="PF07690">
    <property type="entry name" value="MFS_1"/>
    <property type="match status" value="1"/>
</dbReference>
<evidence type="ECO:0000313" key="9">
    <source>
        <dbReference type="EMBL" id="MDW6092139.1"/>
    </source>
</evidence>
<dbReference type="InterPro" id="IPR050171">
    <property type="entry name" value="MFS_Transporters"/>
</dbReference>
<evidence type="ECO:0000259" key="8">
    <source>
        <dbReference type="PROSITE" id="PS50850"/>
    </source>
</evidence>
<evidence type="ECO:0000256" key="7">
    <source>
        <dbReference type="SAM" id="Phobius"/>
    </source>
</evidence>
<evidence type="ECO:0000256" key="3">
    <source>
        <dbReference type="ARBA" id="ARBA00022475"/>
    </source>
</evidence>
<comment type="subcellular location">
    <subcellularLocation>
        <location evidence="1">Cell membrane</location>
        <topology evidence="1">Multi-pass membrane protein</topology>
    </subcellularLocation>
</comment>
<dbReference type="RefSeq" id="WP_318584539.1">
    <property type="nucleotide sequence ID" value="NZ_JAWRCP010000001.1"/>
</dbReference>
<dbReference type="EMBL" id="JAWRCP010000001">
    <property type="protein sequence ID" value="MDW6092139.1"/>
    <property type="molecule type" value="Genomic_DNA"/>
</dbReference>
<dbReference type="InterPro" id="IPR036259">
    <property type="entry name" value="MFS_trans_sf"/>
</dbReference>
<feature type="transmembrane region" description="Helical" evidence="7">
    <location>
        <begin position="12"/>
        <end position="30"/>
    </location>
</feature>
<feature type="transmembrane region" description="Helical" evidence="7">
    <location>
        <begin position="102"/>
        <end position="126"/>
    </location>
</feature>
<evidence type="ECO:0000256" key="1">
    <source>
        <dbReference type="ARBA" id="ARBA00004651"/>
    </source>
</evidence>
<comment type="caution">
    <text evidence="9">The sequence shown here is derived from an EMBL/GenBank/DDBJ whole genome shotgun (WGS) entry which is preliminary data.</text>
</comment>
<evidence type="ECO:0000256" key="6">
    <source>
        <dbReference type="ARBA" id="ARBA00023136"/>
    </source>
</evidence>
<dbReference type="Proteomes" id="UP001279860">
    <property type="component" value="Unassembled WGS sequence"/>
</dbReference>
<evidence type="ECO:0000256" key="5">
    <source>
        <dbReference type="ARBA" id="ARBA00022989"/>
    </source>
</evidence>
<dbReference type="PANTHER" id="PTHR23517:SF2">
    <property type="entry name" value="MULTIDRUG RESISTANCE PROTEIN MDTH"/>
    <property type="match status" value="1"/>
</dbReference>
<evidence type="ECO:0000256" key="4">
    <source>
        <dbReference type="ARBA" id="ARBA00022692"/>
    </source>
</evidence>
<keyword evidence="2" id="KW-0813">Transport</keyword>
<dbReference type="InterPro" id="IPR011701">
    <property type="entry name" value="MFS"/>
</dbReference>
<dbReference type="PROSITE" id="PS50850">
    <property type="entry name" value="MFS"/>
    <property type="match status" value="1"/>
</dbReference>
<proteinExistence type="predicted"/>
<feature type="transmembrane region" description="Helical" evidence="7">
    <location>
        <begin position="76"/>
        <end position="96"/>
    </location>
</feature>
<keyword evidence="4 7" id="KW-0812">Transmembrane</keyword>
<feature type="domain" description="Major facilitator superfamily (MFS) profile" evidence="8">
    <location>
        <begin position="12"/>
        <end position="398"/>
    </location>
</feature>
<feature type="transmembrane region" description="Helical" evidence="7">
    <location>
        <begin position="164"/>
        <end position="186"/>
    </location>
</feature>